<sequence length="76" mass="9114">MWAGKKGLSKEWSERYWAAHWNLPSPQQGFEMLHRGVINVSELNMLLRALDVMPFWRDKLTAIAFRRLTRVDIRRM</sequence>
<reference evidence="1" key="1">
    <citation type="journal article" date="2014" name="Front. Microbiol.">
        <title>High frequency of phylogenetically diverse reductive dehalogenase-homologous genes in deep subseafloor sedimentary metagenomes.</title>
        <authorList>
            <person name="Kawai M."/>
            <person name="Futagami T."/>
            <person name="Toyoda A."/>
            <person name="Takaki Y."/>
            <person name="Nishi S."/>
            <person name="Hori S."/>
            <person name="Arai W."/>
            <person name="Tsubouchi T."/>
            <person name="Morono Y."/>
            <person name="Uchiyama I."/>
            <person name="Ito T."/>
            <person name="Fujiyama A."/>
            <person name="Inagaki F."/>
            <person name="Takami H."/>
        </authorList>
    </citation>
    <scope>NUCLEOTIDE SEQUENCE</scope>
    <source>
        <strain evidence="1">Expedition CK06-06</strain>
    </source>
</reference>
<gene>
    <name evidence="1" type="ORF">S03H2_64591</name>
</gene>
<feature type="non-terminal residue" evidence="1">
    <location>
        <position position="76"/>
    </location>
</feature>
<evidence type="ECO:0000313" key="1">
    <source>
        <dbReference type="EMBL" id="GAH79863.1"/>
    </source>
</evidence>
<proteinExistence type="predicted"/>
<accession>X1KCS0</accession>
<comment type="caution">
    <text evidence="1">The sequence shown here is derived from an EMBL/GenBank/DDBJ whole genome shotgun (WGS) entry which is preliminary data.</text>
</comment>
<dbReference type="EMBL" id="BARU01041978">
    <property type="protein sequence ID" value="GAH79863.1"/>
    <property type="molecule type" value="Genomic_DNA"/>
</dbReference>
<organism evidence="1">
    <name type="scientific">marine sediment metagenome</name>
    <dbReference type="NCBI Taxonomy" id="412755"/>
    <lineage>
        <taxon>unclassified sequences</taxon>
        <taxon>metagenomes</taxon>
        <taxon>ecological metagenomes</taxon>
    </lineage>
</organism>
<dbReference type="AlphaFoldDB" id="X1KCS0"/>
<protein>
    <submittedName>
        <fullName evidence="1">Uncharacterized protein</fullName>
    </submittedName>
</protein>
<name>X1KCS0_9ZZZZ</name>